<evidence type="ECO:0000256" key="7">
    <source>
        <dbReference type="SAM" id="MobiDB-lite"/>
    </source>
</evidence>
<dbReference type="InterPro" id="IPR000719">
    <property type="entry name" value="Prot_kinase_dom"/>
</dbReference>
<comment type="caution">
    <text evidence="9">The sequence shown here is derived from an EMBL/GenBank/DDBJ whole genome shotgun (WGS) entry which is preliminary data.</text>
</comment>
<dbReference type="GO" id="GO:0005634">
    <property type="term" value="C:nucleus"/>
    <property type="evidence" value="ECO:0007669"/>
    <property type="project" value="TreeGrafter"/>
</dbReference>
<dbReference type="GO" id="GO:0043484">
    <property type="term" value="P:regulation of RNA splicing"/>
    <property type="evidence" value="ECO:0007669"/>
    <property type="project" value="TreeGrafter"/>
</dbReference>
<reference evidence="9" key="1">
    <citation type="submission" date="2021-03" db="EMBL/GenBank/DDBJ databases">
        <authorList>
            <person name="Tagirdzhanova G."/>
        </authorList>
    </citation>
    <scope>NUCLEOTIDE SEQUENCE</scope>
</reference>
<dbReference type="PROSITE" id="PS50011">
    <property type="entry name" value="PROTEIN_KINASE_DOM"/>
    <property type="match status" value="1"/>
</dbReference>
<evidence type="ECO:0000313" key="10">
    <source>
        <dbReference type="Proteomes" id="UP000664521"/>
    </source>
</evidence>
<dbReference type="PANTHER" id="PTHR45646">
    <property type="entry name" value="SERINE/THREONINE-PROTEIN KINASE DOA-RELATED"/>
    <property type="match status" value="1"/>
</dbReference>
<dbReference type="Proteomes" id="UP000664521">
    <property type="component" value="Unassembled WGS sequence"/>
</dbReference>
<dbReference type="PROSITE" id="PS00107">
    <property type="entry name" value="PROTEIN_KINASE_ATP"/>
    <property type="match status" value="1"/>
</dbReference>
<dbReference type="SUPFAM" id="SSF56112">
    <property type="entry name" value="Protein kinase-like (PK-like)"/>
    <property type="match status" value="1"/>
</dbReference>
<evidence type="ECO:0000256" key="3">
    <source>
        <dbReference type="ARBA" id="ARBA00022741"/>
    </source>
</evidence>
<feature type="region of interest" description="Disordered" evidence="7">
    <location>
        <begin position="1"/>
        <end position="70"/>
    </location>
</feature>
<evidence type="ECO:0000256" key="5">
    <source>
        <dbReference type="ARBA" id="ARBA00022840"/>
    </source>
</evidence>
<keyword evidence="1" id="KW-0723">Serine/threonine-protein kinase</keyword>
<evidence type="ECO:0000256" key="2">
    <source>
        <dbReference type="ARBA" id="ARBA00022679"/>
    </source>
</evidence>
<keyword evidence="2" id="KW-0808">Transferase</keyword>
<feature type="domain" description="Protein kinase" evidence="8">
    <location>
        <begin position="116"/>
        <end position="517"/>
    </location>
</feature>
<keyword evidence="4" id="KW-0418">Kinase</keyword>
<evidence type="ECO:0000256" key="4">
    <source>
        <dbReference type="ARBA" id="ARBA00022777"/>
    </source>
</evidence>
<feature type="compositionally biased region" description="Basic and acidic residues" evidence="7">
    <location>
        <begin position="36"/>
        <end position="48"/>
    </location>
</feature>
<organism evidence="9 10">
    <name type="scientific">Heterodermia speciosa</name>
    <dbReference type="NCBI Taxonomy" id="116794"/>
    <lineage>
        <taxon>Eukaryota</taxon>
        <taxon>Fungi</taxon>
        <taxon>Dikarya</taxon>
        <taxon>Ascomycota</taxon>
        <taxon>Pezizomycotina</taxon>
        <taxon>Lecanoromycetes</taxon>
        <taxon>OSLEUM clade</taxon>
        <taxon>Lecanoromycetidae</taxon>
        <taxon>Caliciales</taxon>
        <taxon>Physciaceae</taxon>
        <taxon>Heterodermia</taxon>
    </lineage>
</organism>
<keyword evidence="10" id="KW-1185">Reference proteome</keyword>
<evidence type="ECO:0000259" key="8">
    <source>
        <dbReference type="PROSITE" id="PS50011"/>
    </source>
</evidence>
<dbReference type="InterPro" id="IPR011009">
    <property type="entry name" value="Kinase-like_dom_sf"/>
</dbReference>
<sequence>MSESKIVVLNSQPHQPCSPESSQEHVPTEAEGNQIHVEENEDLARIEAEQDVTPSEPNRGATPPELEHSVTETYSQGHAAFDLLQPSFEDIEDLDRYEIGGYHPALLGDTYDNGRYRVVHKLGHGGSSTVWLARDHTSRRYVALKILCAEAADGLNDIKILKYLEDKNCGHPGRQYIGSIHDQFSIEGPNGSHICLVSEVLGPSLKDLMSLGKQLRGKIARKIGRQFVQAVAYLHSEGVCHGDLTAANVAFGVHNFDSWSEDELYSHLGKPETETIRTASGKPVSDHAPSYVVQPLSFLKSDPTRLQDSIRLIDFGISFFVHDPPEFLGTPPSFVAPETWFEMAADKNTDLWALGCTLYTLRSGLTLVQLYWGGTPLEAVSEIASFLGPLPERWDRLYFDEEGMPQPRDKYHGSEAPPRWTDELDDKPTRNLHAVAAFIKDEYHGPARAEDNVEREKLPIELEIEAEGGRVTYPPETPKQNMSPDEIDSFADLLAKVLTWEPSERASAQDLSDHAWFERGFLDAMAAGDAPSLFQS</sequence>
<protein>
    <recommendedName>
        <fullName evidence="8">Protein kinase domain-containing protein</fullName>
    </recommendedName>
</protein>
<dbReference type="OrthoDB" id="5979581at2759"/>
<dbReference type="GO" id="GO:0004674">
    <property type="term" value="F:protein serine/threonine kinase activity"/>
    <property type="evidence" value="ECO:0007669"/>
    <property type="project" value="UniProtKB-KW"/>
</dbReference>
<dbReference type="InterPro" id="IPR017441">
    <property type="entry name" value="Protein_kinase_ATP_BS"/>
</dbReference>
<proteinExistence type="predicted"/>
<dbReference type="EMBL" id="CAJPDS010000018">
    <property type="protein sequence ID" value="CAF9916709.1"/>
    <property type="molecule type" value="Genomic_DNA"/>
</dbReference>
<dbReference type="InterPro" id="IPR051175">
    <property type="entry name" value="CLK_kinases"/>
</dbReference>
<feature type="region of interest" description="Disordered" evidence="7">
    <location>
        <begin position="405"/>
        <end position="426"/>
    </location>
</feature>
<accession>A0A8H3F461</accession>
<evidence type="ECO:0000313" key="9">
    <source>
        <dbReference type="EMBL" id="CAF9916709.1"/>
    </source>
</evidence>
<name>A0A8H3F461_9LECA</name>
<dbReference type="Gene3D" id="1.10.510.10">
    <property type="entry name" value="Transferase(Phosphotransferase) domain 1"/>
    <property type="match status" value="1"/>
</dbReference>
<dbReference type="AlphaFoldDB" id="A0A8H3F461"/>
<feature type="binding site" evidence="6">
    <location>
        <position position="145"/>
    </location>
    <ligand>
        <name>ATP</name>
        <dbReference type="ChEBI" id="CHEBI:30616"/>
    </ligand>
</feature>
<keyword evidence="5 6" id="KW-0067">ATP-binding</keyword>
<gene>
    <name evidence="9" type="ORF">HETSPECPRED_002987</name>
</gene>
<dbReference type="SMART" id="SM00220">
    <property type="entry name" value="S_TKc"/>
    <property type="match status" value="1"/>
</dbReference>
<dbReference type="Gene3D" id="3.30.200.20">
    <property type="entry name" value="Phosphorylase Kinase, domain 1"/>
    <property type="match status" value="1"/>
</dbReference>
<dbReference type="GO" id="GO:0005524">
    <property type="term" value="F:ATP binding"/>
    <property type="evidence" value="ECO:0007669"/>
    <property type="project" value="UniProtKB-UniRule"/>
</dbReference>
<evidence type="ECO:0000256" key="6">
    <source>
        <dbReference type="PROSITE-ProRule" id="PRU10141"/>
    </source>
</evidence>
<evidence type="ECO:0000256" key="1">
    <source>
        <dbReference type="ARBA" id="ARBA00022527"/>
    </source>
</evidence>
<dbReference type="Pfam" id="PF00069">
    <property type="entry name" value="Pkinase"/>
    <property type="match status" value="1"/>
</dbReference>
<dbReference type="PANTHER" id="PTHR45646:SF11">
    <property type="entry name" value="SERINE_THREONINE-PROTEIN KINASE DOA"/>
    <property type="match status" value="1"/>
</dbReference>
<feature type="compositionally biased region" description="Polar residues" evidence="7">
    <location>
        <begin position="1"/>
        <end position="21"/>
    </location>
</feature>
<keyword evidence="3 6" id="KW-0547">Nucleotide-binding</keyword>